<proteinExistence type="predicted"/>
<sequence length="120" mass="13043">MAPRVTSELFVAVLVRNARAGGGFAYVARRGNAQAGAILVAFYAGGGSGYDLYQAAPPALSDEDTGRDTRRFHHARTLSDDAELRAMIDSEARFDPDFWLIEIENWNADVGELLPLVEGD</sequence>
<evidence type="ECO:0000313" key="1">
    <source>
        <dbReference type="EMBL" id="QBK30079.1"/>
    </source>
</evidence>
<dbReference type="InterPro" id="IPR009964">
    <property type="entry name" value="DUF1491"/>
</dbReference>
<dbReference type="RefSeq" id="WP_131615781.1">
    <property type="nucleotide sequence ID" value="NZ_CP036532.1"/>
</dbReference>
<keyword evidence="2" id="KW-1185">Reference proteome</keyword>
<organism evidence="1 2">
    <name type="scientific">Roseitalea porphyridii</name>
    <dbReference type="NCBI Taxonomy" id="1852022"/>
    <lineage>
        <taxon>Bacteria</taxon>
        <taxon>Pseudomonadati</taxon>
        <taxon>Pseudomonadota</taxon>
        <taxon>Alphaproteobacteria</taxon>
        <taxon>Hyphomicrobiales</taxon>
        <taxon>Ahrensiaceae</taxon>
        <taxon>Roseitalea</taxon>
    </lineage>
</organism>
<accession>A0A4P6V0D7</accession>
<dbReference type="KEGG" id="rpod:E0E05_05375"/>
<dbReference type="Pfam" id="PF07372">
    <property type="entry name" value="DUF1491"/>
    <property type="match status" value="1"/>
</dbReference>
<protein>
    <submittedName>
        <fullName evidence="1">DUF1491 family protein</fullName>
    </submittedName>
</protein>
<dbReference type="GeneID" id="90766720"/>
<dbReference type="OrthoDB" id="9809136at2"/>
<dbReference type="AlphaFoldDB" id="A0A4P6V0D7"/>
<reference evidence="1 2" key="1">
    <citation type="journal article" date="2017" name="Int. J. Syst. Evol. Microbiol.">
        <title>Roseitalea porphyridii gen. nov., sp. nov., isolated from a red alga, and reclassification of Hoeflea suaedae Chung et al. 2013 as Pseudohoeflea suaedae gen. nov., comb. nov.</title>
        <authorList>
            <person name="Hyeon J.W."/>
            <person name="Jeong S.E."/>
            <person name="Baek K."/>
            <person name="Jeon C.O."/>
        </authorList>
    </citation>
    <scope>NUCLEOTIDE SEQUENCE [LARGE SCALE GENOMIC DNA]</scope>
    <source>
        <strain evidence="1 2">MA7-20</strain>
    </source>
</reference>
<dbReference type="EMBL" id="CP036532">
    <property type="protein sequence ID" value="QBK30079.1"/>
    <property type="molecule type" value="Genomic_DNA"/>
</dbReference>
<evidence type="ECO:0000313" key="2">
    <source>
        <dbReference type="Proteomes" id="UP000293719"/>
    </source>
</evidence>
<dbReference type="Proteomes" id="UP000293719">
    <property type="component" value="Chromosome"/>
</dbReference>
<name>A0A4P6V0D7_9HYPH</name>
<dbReference type="Gene3D" id="3.40.1530.20">
    <property type="entry name" value="Protein of unknown function (DUF1491)"/>
    <property type="match status" value="1"/>
</dbReference>
<gene>
    <name evidence="1" type="ORF">E0E05_05375</name>
</gene>